<dbReference type="EMBL" id="CACVAT010000062">
    <property type="protein sequence ID" value="CAA6804146.1"/>
    <property type="molecule type" value="Genomic_DNA"/>
</dbReference>
<evidence type="ECO:0000256" key="2">
    <source>
        <dbReference type="ARBA" id="ARBA00009142"/>
    </source>
</evidence>
<feature type="transmembrane region" description="Helical" evidence="8">
    <location>
        <begin position="134"/>
        <end position="159"/>
    </location>
</feature>
<feature type="transmembrane region" description="Helical" evidence="8">
    <location>
        <begin position="227"/>
        <end position="245"/>
    </location>
</feature>
<dbReference type="PANTHER" id="PTHR30269">
    <property type="entry name" value="TRANSMEMBRANE PROTEIN YFCA"/>
    <property type="match status" value="1"/>
</dbReference>
<gene>
    <name evidence="9" type="ORF">HELGO_WM10873</name>
</gene>
<evidence type="ECO:0000256" key="3">
    <source>
        <dbReference type="ARBA" id="ARBA00022448"/>
    </source>
</evidence>
<evidence type="ECO:0000256" key="7">
    <source>
        <dbReference type="ARBA" id="ARBA00023136"/>
    </source>
</evidence>
<reference evidence="9" key="1">
    <citation type="submission" date="2020-01" db="EMBL/GenBank/DDBJ databases">
        <authorList>
            <person name="Meier V. D."/>
            <person name="Meier V D."/>
        </authorList>
    </citation>
    <scope>NUCLEOTIDE SEQUENCE</scope>
    <source>
        <strain evidence="9">HLG_WM_MAG_09</strain>
    </source>
</reference>
<name>A0A6S6SD59_9GAMM</name>
<feature type="transmembrane region" description="Helical" evidence="8">
    <location>
        <begin position="12"/>
        <end position="30"/>
    </location>
</feature>
<accession>A0A6S6SD59</accession>
<protein>
    <recommendedName>
        <fullName evidence="8">Probable membrane transporter protein</fullName>
    </recommendedName>
</protein>
<dbReference type="InterPro" id="IPR002781">
    <property type="entry name" value="TM_pro_TauE-like"/>
</dbReference>
<dbReference type="InterPro" id="IPR052017">
    <property type="entry name" value="TSUP"/>
</dbReference>
<dbReference type="PANTHER" id="PTHR30269:SF37">
    <property type="entry name" value="MEMBRANE TRANSPORTER PROTEIN"/>
    <property type="match status" value="1"/>
</dbReference>
<keyword evidence="7 8" id="KW-0472">Membrane</keyword>
<proteinExistence type="inferred from homology"/>
<evidence type="ECO:0000256" key="6">
    <source>
        <dbReference type="ARBA" id="ARBA00022989"/>
    </source>
</evidence>
<evidence type="ECO:0000256" key="8">
    <source>
        <dbReference type="RuleBase" id="RU363041"/>
    </source>
</evidence>
<keyword evidence="3" id="KW-0813">Transport</keyword>
<evidence type="ECO:0000313" key="9">
    <source>
        <dbReference type="EMBL" id="CAA6804146.1"/>
    </source>
</evidence>
<feature type="transmembrane region" description="Helical" evidence="8">
    <location>
        <begin position="198"/>
        <end position="215"/>
    </location>
</feature>
<feature type="transmembrane region" description="Helical" evidence="8">
    <location>
        <begin position="36"/>
        <end position="58"/>
    </location>
</feature>
<comment type="subcellular location">
    <subcellularLocation>
        <location evidence="1 8">Cell membrane</location>
        <topology evidence="1 8">Multi-pass membrane protein</topology>
    </subcellularLocation>
</comment>
<feature type="transmembrane region" description="Helical" evidence="8">
    <location>
        <begin position="171"/>
        <end position="191"/>
    </location>
</feature>
<keyword evidence="6 8" id="KW-1133">Transmembrane helix</keyword>
<organism evidence="9">
    <name type="scientific">uncultured Thiotrichaceae bacterium</name>
    <dbReference type="NCBI Taxonomy" id="298394"/>
    <lineage>
        <taxon>Bacteria</taxon>
        <taxon>Pseudomonadati</taxon>
        <taxon>Pseudomonadota</taxon>
        <taxon>Gammaproteobacteria</taxon>
        <taxon>Thiotrichales</taxon>
        <taxon>Thiotrichaceae</taxon>
        <taxon>environmental samples</taxon>
    </lineage>
</organism>
<dbReference type="GO" id="GO:0005886">
    <property type="term" value="C:plasma membrane"/>
    <property type="evidence" value="ECO:0007669"/>
    <property type="project" value="UniProtKB-SubCell"/>
</dbReference>
<evidence type="ECO:0000256" key="4">
    <source>
        <dbReference type="ARBA" id="ARBA00022475"/>
    </source>
</evidence>
<evidence type="ECO:0000256" key="1">
    <source>
        <dbReference type="ARBA" id="ARBA00004651"/>
    </source>
</evidence>
<feature type="transmembrane region" description="Helical" evidence="8">
    <location>
        <begin position="102"/>
        <end position="122"/>
    </location>
</feature>
<dbReference type="Pfam" id="PF01925">
    <property type="entry name" value="TauE"/>
    <property type="match status" value="1"/>
</dbReference>
<feature type="transmembrane region" description="Helical" evidence="8">
    <location>
        <begin position="78"/>
        <end position="96"/>
    </location>
</feature>
<keyword evidence="5 8" id="KW-0812">Transmembrane</keyword>
<keyword evidence="4 8" id="KW-1003">Cell membrane</keyword>
<dbReference type="AlphaFoldDB" id="A0A6S6SD59"/>
<comment type="similarity">
    <text evidence="2 8">Belongs to the 4-toluene sulfonate uptake permease (TSUP) (TC 2.A.102) family.</text>
</comment>
<evidence type="ECO:0000256" key="5">
    <source>
        <dbReference type="ARBA" id="ARBA00022692"/>
    </source>
</evidence>
<sequence>MTDWLFVSSTGELAALMIIILLASIVRGAIGFGFSALVVASCSFWLPPASCIMLVALLEMAASVQMFKDIKGDIHYRLLLPLVLGGLSVMIGLALLTRIAPLHLQLLMGVYLATIALINLLDLKFKPSPGMARLTFVGFMAGIINGISAMGGIFIATFLNGSRMPVKDIRATMVIYFFISEIAFMIGAYINDLFSQEIFLTAAVSLIPMAIGIQMGTRLFKQLPEALLRRGVLIALVIISVLGLLKYL</sequence>